<sequence>MTTSLKTRFGEFIGRKGDGVTLYRGIKYASLRDQLSVPGMMVDYGKEVVDGTEFG</sequence>
<dbReference type="AlphaFoldDB" id="A0A6G1K4J1"/>
<keyword evidence="2" id="KW-1185">Reference proteome</keyword>
<gene>
    <name evidence="1" type="ORF">K504DRAFT_458888</name>
</gene>
<dbReference type="Proteomes" id="UP000799428">
    <property type="component" value="Unassembled WGS sequence"/>
</dbReference>
<proteinExistence type="predicted"/>
<name>A0A6G1K4J1_9PLEO</name>
<reference evidence="1" key="1">
    <citation type="journal article" date="2020" name="Stud. Mycol.">
        <title>101 Dothideomycetes genomes: a test case for predicting lifestyles and emergence of pathogens.</title>
        <authorList>
            <person name="Haridas S."/>
            <person name="Albert R."/>
            <person name="Binder M."/>
            <person name="Bloem J."/>
            <person name="Labutti K."/>
            <person name="Salamov A."/>
            <person name="Andreopoulos B."/>
            <person name="Baker S."/>
            <person name="Barry K."/>
            <person name="Bills G."/>
            <person name="Bluhm B."/>
            <person name="Cannon C."/>
            <person name="Castanera R."/>
            <person name="Culley D."/>
            <person name="Daum C."/>
            <person name="Ezra D."/>
            <person name="Gonzalez J."/>
            <person name="Henrissat B."/>
            <person name="Kuo A."/>
            <person name="Liang C."/>
            <person name="Lipzen A."/>
            <person name="Lutzoni F."/>
            <person name="Magnuson J."/>
            <person name="Mondo S."/>
            <person name="Nolan M."/>
            <person name="Ohm R."/>
            <person name="Pangilinan J."/>
            <person name="Park H.-J."/>
            <person name="Ramirez L."/>
            <person name="Alfaro M."/>
            <person name="Sun H."/>
            <person name="Tritt A."/>
            <person name="Yoshinaga Y."/>
            <person name="Zwiers L.-H."/>
            <person name="Turgeon B."/>
            <person name="Goodwin S."/>
            <person name="Spatafora J."/>
            <person name="Crous P."/>
            <person name="Grigoriev I."/>
        </authorList>
    </citation>
    <scope>NUCLEOTIDE SEQUENCE</scope>
    <source>
        <strain evidence="1">CBS 279.74</strain>
    </source>
</reference>
<dbReference type="OrthoDB" id="6846267at2759"/>
<evidence type="ECO:0000313" key="2">
    <source>
        <dbReference type="Proteomes" id="UP000799428"/>
    </source>
</evidence>
<evidence type="ECO:0000313" key="1">
    <source>
        <dbReference type="EMBL" id="KAF2707445.1"/>
    </source>
</evidence>
<accession>A0A6G1K4J1</accession>
<dbReference type="EMBL" id="MU005774">
    <property type="protein sequence ID" value="KAF2707445.1"/>
    <property type="molecule type" value="Genomic_DNA"/>
</dbReference>
<organism evidence="1 2">
    <name type="scientific">Pleomassaria siparia CBS 279.74</name>
    <dbReference type="NCBI Taxonomy" id="1314801"/>
    <lineage>
        <taxon>Eukaryota</taxon>
        <taxon>Fungi</taxon>
        <taxon>Dikarya</taxon>
        <taxon>Ascomycota</taxon>
        <taxon>Pezizomycotina</taxon>
        <taxon>Dothideomycetes</taxon>
        <taxon>Pleosporomycetidae</taxon>
        <taxon>Pleosporales</taxon>
        <taxon>Pleomassariaceae</taxon>
        <taxon>Pleomassaria</taxon>
    </lineage>
</organism>
<protein>
    <submittedName>
        <fullName evidence="1">Uncharacterized protein</fullName>
    </submittedName>
</protein>